<feature type="transmembrane region" description="Helical" evidence="1">
    <location>
        <begin position="49"/>
        <end position="68"/>
    </location>
</feature>
<evidence type="ECO:0000313" key="2">
    <source>
        <dbReference type="EMBL" id="QOP42495.1"/>
    </source>
</evidence>
<dbReference type="AlphaFoldDB" id="A0A7M1AYR0"/>
<keyword evidence="1" id="KW-1133">Transmembrane helix</keyword>
<evidence type="ECO:0000256" key="1">
    <source>
        <dbReference type="SAM" id="Phobius"/>
    </source>
</evidence>
<keyword evidence="1" id="KW-0812">Transmembrane</keyword>
<name>A0A7M1AYR0_9BACT</name>
<organism evidence="2 3">
    <name type="scientific">Sulfurimonas sediminis</name>
    <dbReference type="NCBI Taxonomy" id="2590020"/>
    <lineage>
        <taxon>Bacteria</taxon>
        <taxon>Pseudomonadati</taxon>
        <taxon>Campylobacterota</taxon>
        <taxon>Epsilonproteobacteria</taxon>
        <taxon>Campylobacterales</taxon>
        <taxon>Sulfurimonadaceae</taxon>
        <taxon>Sulfurimonas</taxon>
    </lineage>
</organism>
<proteinExistence type="predicted"/>
<dbReference type="RefSeq" id="WP_193150857.1">
    <property type="nucleotide sequence ID" value="NZ_CP041235.1"/>
</dbReference>
<keyword evidence="3" id="KW-1185">Reference proteome</keyword>
<keyword evidence="1" id="KW-0472">Membrane</keyword>
<evidence type="ECO:0000313" key="3">
    <source>
        <dbReference type="Proteomes" id="UP000593719"/>
    </source>
</evidence>
<dbReference type="EMBL" id="CP041235">
    <property type="protein sequence ID" value="QOP42495.1"/>
    <property type="molecule type" value="Genomic_DNA"/>
</dbReference>
<reference evidence="2 3" key="1">
    <citation type="submission" date="2019-06" db="EMBL/GenBank/DDBJ databases">
        <title>Sulfurimonas gotlandica sp. nov., a chemoautotrophic and psychrotolerant epsilonproteobacterium isolated from a pelagic redoxcline, and an emended description of the genus Sulfurimonas.</title>
        <authorList>
            <person name="Wang S."/>
            <person name="Jiang L."/>
            <person name="Shao Z."/>
        </authorList>
    </citation>
    <scope>NUCLEOTIDE SEQUENCE [LARGE SCALE GENOMIC DNA]</scope>
    <source>
        <strain evidence="2 3">S2-6</strain>
    </source>
</reference>
<accession>A0A7M1AYR0</accession>
<dbReference type="Proteomes" id="UP000593719">
    <property type="component" value="Chromosome"/>
</dbReference>
<gene>
    <name evidence="2" type="ORF">FJR45_00395</name>
</gene>
<protein>
    <recommendedName>
        <fullName evidence="4">DUF4282 domain-containing protein</fullName>
    </recommendedName>
</protein>
<dbReference type="KEGG" id="ssei:FJR45_00395"/>
<feature type="transmembrane region" description="Helical" evidence="1">
    <location>
        <begin position="12"/>
        <end position="37"/>
    </location>
</feature>
<evidence type="ECO:0008006" key="4">
    <source>
        <dbReference type="Google" id="ProtNLM"/>
    </source>
</evidence>
<sequence length="79" mass="9192">MLDFIERNYLLVSYFVGFFIWVIDIKIMSTDFLIFLALSPLLATLTGSIALLAMLLAFFPIIYGYELFKMIFCNSSKRF</sequence>